<accession>A0ABQ3CIF3</accession>
<dbReference type="Gene3D" id="3.30.565.10">
    <property type="entry name" value="Histidine kinase-like ATPase, C-terminal domain"/>
    <property type="match status" value="1"/>
</dbReference>
<feature type="domain" description="Histidine kinase/HSP90-like ATPase" evidence="2">
    <location>
        <begin position="96"/>
        <end position="183"/>
    </location>
</feature>
<gene>
    <name evidence="3" type="ORF">GCM10010345_23640</name>
</gene>
<keyword evidence="4" id="KW-1185">Reference proteome</keyword>
<dbReference type="SUPFAM" id="SSF55874">
    <property type="entry name" value="ATPase domain of HSP90 chaperone/DNA topoisomerase II/histidine kinase"/>
    <property type="match status" value="1"/>
</dbReference>
<name>A0ABQ3CIF3_9ACTN</name>
<comment type="caution">
    <text evidence="3">The sequence shown here is derived from an EMBL/GenBank/DDBJ whole genome shotgun (WGS) entry which is preliminary data.</text>
</comment>
<protein>
    <recommendedName>
        <fullName evidence="2">Histidine kinase/HSP90-like ATPase domain-containing protein</fullName>
    </recommendedName>
</protein>
<dbReference type="EMBL" id="BMVN01000006">
    <property type="protein sequence ID" value="GHA18206.1"/>
    <property type="molecule type" value="Genomic_DNA"/>
</dbReference>
<keyword evidence="1" id="KW-0808">Transferase</keyword>
<proteinExistence type="predicted"/>
<evidence type="ECO:0000256" key="1">
    <source>
        <dbReference type="ARBA" id="ARBA00022527"/>
    </source>
</evidence>
<evidence type="ECO:0000313" key="4">
    <source>
        <dbReference type="Proteomes" id="UP000653644"/>
    </source>
</evidence>
<dbReference type="CDD" id="cd16936">
    <property type="entry name" value="HATPase_RsbW-like"/>
    <property type="match status" value="1"/>
</dbReference>
<organism evidence="3 4">
    <name type="scientific">Streptomyces canarius</name>
    <dbReference type="NCBI Taxonomy" id="285453"/>
    <lineage>
        <taxon>Bacteria</taxon>
        <taxon>Bacillati</taxon>
        <taxon>Actinomycetota</taxon>
        <taxon>Actinomycetes</taxon>
        <taxon>Kitasatosporales</taxon>
        <taxon>Streptomycetaceae</taxon>
        <taxon>Streptomyces</taxon>
    </lineage>
</organism>
<dbReference type="RefSeq" id="WP_189884991.1">
    <property type="nucleotide sequence ID" value="NZ_BMVN01000006.1"/>
</dbReference>
<dbReference type="InterPro" id="IPR003594">
    <property type="entry name" value="HATPase_dom"/>
</dbReference>
<reference evidence="4" key="1">
    <citation type="journal article" date="2019" name="Int. J. Syst. Evol. Microbiol.">
        <title>The Global Catalogue of Microorganisms (GCM) 10K type strain sequencing project: providing services to taxonomists for standard genome sequencing and annotation.</title>
        <authorList>
            <consortium name="The Broad Institute Genomics Platform"/>
            <consortium name="The Broad Institute Genome Sequencing Center for Infectious Disease"/>
            <person name="Wu L."/>
            <person name="Ma J."/>
        </authorList>
    </citation>
    <scope>NUCLEOTIDE SEQUENCE [LARGE SCALE GENOMIC DNA]</scope>
    <source>
        <strain evidence="4">JCM 4733</strain>
    </source>
</reference>
<dbReference type="Proteomes" id="UP000653644">
    <property type="component" value="Unassembled WGS sequence"/>
</dbReference>
<dbReference type="PANTHER" id="PTHR35526:SF3">
    <property type="entry name" value="ANTI-SIGMA-F FACTOR RSBW"/>
    <property type="match status" value="1"/>
</dbReference>
<dbReference type="Pfam" id="PF13581">
    <property type="entry name" value="HATPase_c_2"/>
    <property type="match status" value="1"/>
</dbReference>
<dbReference type="PANTHER" id="PTHR35526">
    <property type="entry name" value="ANTI-SIGMA-F FACTOR RSBW-RELATED"/>
    <property type="match status" value="1"/>
</dbReference>
<dbReference type="InterPro" id="IPR036890">
    <property type="entry name" value="HATPase_C_sf"/>
</dbReference>
<evidence type="ECO:0000313" key="3">
    <source>
        <dbReference type="EMBL" id="GHA18206.1"/>
    </source>
</evidence>
<dbReference type="InterPro" id="IPR050267">
    <property type="entry name" value="Anti-sigma-factor_SerPK"/>
</dbReference>
<keyword evidence="1" id="KW-0418">Kinase</keyword>
<evidence type="ECO:0000259" key="2">
    <source>
        <dbReference type="Pfam" id="PF13581"/>
    </source>
</evidence>
<sequence>MSSSKLPSAQRGNSVYDTTLCVDDLREALSAHGITLPSLQVDLPSFAGRYEPPAGLVALGNCNTATARKLARALRGEERAPDRPTLDVEVVAVPKALQGLRRTVRRYLEAPCADVQLCVTELVGNVIRHVGEGVCVRVRVARTDGGRIRVEVTDPEAKAVPVLLPAADDAEAGRGLALIDAVTLRWGVEQGVEKTVWCELAEGE</sequence>
<keyword evidence="1" id="KW-0723">Serine/threonine-protein kinase</keyword>